<protein>
    <submittedName>
        <fullName evidence="1">Uncharacterized protein</fullName>
    </submittedName>
</protein>
<gene>
    <name evidence="1" type="ORF">GCM10010334_74940</name>
</gene>
<evidence type="ECO:0000313" key="2">
    <source>
        <dbReference type="Proteomes" id="UP000638353"/>
    </source>
</evidence>
<dbReference type="AlphaFoldDB" id="A0A918X6S6"/>
<reference evidence="1" key="2">
    <citation type="submission" date="2020-09" db="EMBL/GenBank/DDBJ databases">
        <authorList>
            <person name="Sun Q."/>
            <person name="Ohkuma M."/>
        </authorList>
    </citation>
    <scope>NUCLEOTIDE SEQUENCE</scope>
    <source>
        <strain evidence="1">JCM 4637</strain>
    </source>
</reference>
<organism evidence="1 2">
    <name type="scientific">Streptomyces finlayi</name>
    <dbReference type="NCBI Taxonomy" id="67296"/>
    <lineage>
        <taxon>Bacteria</taxon>
        <taxon>Bacillati</taxon>
        <taxon>Actinomycetota</taxon>
        <taxon>Actinomycetes</taxon>
        <taxon>Kitasatosporales</taxon>
        <taxon>Streptomycetaceae</taxon>
        <taxon>Streptomyces</taxon>
    </lineage>
</organism>
<reference evidence="1" key="1">
    <citation type="journal article" date="2014" name="Int. J. Syst. Evol. Microbiol.">
        <title>Complete genome sequence of Corynebacterium casei LMG S-19264T (=DSM 44701T), isolated from a smear-ripened cheese.</title>
        <authorList>
            <consortium name="US DOE Joint Genome Institute (JGI-PGF)"/>
            <person name="Walter F."/>
            <person name="Albersmeier A."/>
            <person name="Kalinowski J."/>
            <person name="Ruckert C."/>
        </authorList>
    </citation>
    <scope>NUCLEOTIDE SEQUENCE</scope>
    <source>
        <strain evidence="1">JCM 4637</strain>
    </source>
</reference>
<comment type="caution">
    <text evidence="1">The sequence shown here is derived from an EMBL/GenBank/DDBJ whole genome shotgun (WGS) entry which is preliminary data.</text>
</comment>
<dbReference type="EMBL" id="BMVC01000022">
    <property type="protein sequence ID" value="GHD15139.1"/>
    <property type="molecule type" value="Genomic_DNA"/>
</dbReference>
<accession>A0A918X6S6</accession>
<sequence length="188" mass="20477">MDSSSLLSRALHLMQNAKVETARGLWISDVDGRVQRRQFLFRTPLCWRVEVDGHLAVVSDGERAAVPGPDGWVWTPAERTHHSGALRAMLFPAEAPLWGRPGTDQYQAESAGPGPNPGLVLVRYKALDTTEPQAPPISAFVDAGTGIIMRWTAPGSSQRFEELVLDADIPQSAFRLPQAGSPDPTFLP</sequence>
<dbReference type="Proteomes" id="UP000638353">
    <property type="component" value="Unassembled WGS sequence"/>
</dbReference>
<name>A0A918X6S6_9ACTN</name>
<proteinExistence type="predicted"/>
<evidence type="ECO:0000313" key="1">
    <source>
        <dbReference type="EMBL" id="GHD15139.1"/>
    </source>
</evidence>